<keyword evidence="4" id="KW-1133">Transmembrane helix</keyword>
<evidence type="ECO:0000256" key="1">
    <source>
        <dbReference type="ARBA" id="ARBA00007626"/>
    </source>
</evidence>
<dbReference type="Gene3D" id="1.25.40.10">
    <property type="entry name" value="Tetratricopeptide repeat domain"/>
    <property type="match status" value="1"/>
</dbReference>
<evidence type="ECO:0000256" key="2">
    <source>
        <dbReference type="ARBA" id="ARBA00022737"/>
    </source>
</evidence>
<reference evidence="5" key="1">
    <citation type="submission" date="2023-05" db="EMBL/GenBank/DDBJ databases">
        <authorList>
            <person name="Huff M."/>
        </authorList>
    </citation>
    <scope>NUCLEOTIDE SEQUENCE</scope>
</reference>
<evidence type="ECO:0008006" key="7">
    <source>
        <dbReference type="Google" id="ProtNLM"/>
    </source>
</evidence>
<name>A0AAD1Z9D5_9LAMI</name>
<keyword evidence="6" id="KW-1185">Reference proteome</keyword>
<keyword evidence="2" id="KW-0677">Repeat</keyword>
<dbReference type="PROSITE" id="PS51375">
    <property type="entry name" value="PPR"/>
    <property type="match status" value="1"/>
</dbReference>
<evidence type="ECO:0000313" key="6">
    <source>
        <dbReference type="Proteomes" id="UP000834106"/>
    </source>
</evidence>
<organism evidence="5 6">
    <name type="scientific">Fraxinus pennsylvanica</name>
    <dbReference type="NCBI Taxonomy" id="56036"/>
    <lineage>
        <taxon>Eukaryota</taxon>
        <taxon>Viridiplantae</taxon>
        <taxon>Streptophyta</taxon>
        <taxon>Embryophyta</taxon>
        <taxon>Tracheophyta</taxon>
        <taxon>Spermatophyta</taxon>
        <taxon>Magnoliopsida</taxon>
        <taxon>eudicotyledons</taxon>
        <taxon>Gunneridae</taxon>
        <taxon>Pentapetalae</taxon>
        <taxon>asterids</taxon>
        <taxon>lamiids</taxon>
        <taxon>Lamiales</taxon>
        <taxon>Oleaceae</taxon>
        <taxon>Oleeae</taxon>
        <taxon>Fraxinus</taxon>
    </lineage>
</organism>
<dbReference type="AlphaFoldDB" id="A0AAD1Z9D5"/>
<proteinExistence type="inferred from homology"/>
<keyword evidence="4" id="KW-0472">Membrane</keyword>
<evidence type="ECO:0000256" key="4">
    <source>
        <dbReference type="SAM" id="Phobius"/>
    </source>
</evidence>
<accession>A0AAD1Z9D5</accession>
<dbReference type="PANTHER" id="PTHR47936:SF1">
    <property type="entry name" value="PENTATRICOPEPTIDE REPEAT-CONTAINING PROTEIN GUN1, CHLOROPLASTIC"/>
    <property type="match status" value="1"/>
</dbReference>
<protein>
    <recommendedName>
        <fullName evidence="7">Pentatricopeptide repeat-containing protein</fullName>
    </recommendedName>
</protein>
<evidence type="ECO:0000313" key="5">
    <source>
        <dbReference type="EMBL" id="CAI9763530.1"/>
    </source>
</evidence>
<feature type="transmembrane region" description="Helical" evidence="4">
    <location>
        <begin position="29"/>
        <end position="51"/>
    </location>
</feature>
<dbReference type="InterPro" id="IPR011990">
    <property type="entry name" value="TPR-like_helical_dom_sf"/>
</dbReference>
<dbReference type="Pfam" id="PF13041">
    <property type="entry name" value="PPR_2"/>
    <property type="match status" value="1"/>
</dbReference>
<keyword evidence="4" id="KW-0812">Transmembrane</keyword>
<gene>
    <name evidence="5" type="ORF">FPE_LOCUS10960</name>
</gene>
<dbReference type="NCBIfam" id="TIGR00756">
    <property type="entry name" value="PPR"/>
    <property type="match status" value="1"/>
</dbReference>
<dbReference type="PANTHER" id="PTHR47936">
    <property type="entry name" value="PPR_LONG DOMAIN-CONTAINING PROTEIN"/>
    <property type="match status" value="1"/>
</dbReference>
<evidence type="ECO:0000256" key="3">
    <source>
        <dbReference type="PROSITE-ProRule" id="PRU00708"/>
    </source>
</evidence>
<dbReference type="Proteomes" id="UP000834106">
    <property type="component" value="Chromosome 6"/>
</dbReference>
<comment type="similarity">
    <text evidence="1">Belongs to the PPR family. P subfamily.</text>
</comment>
<feature type="repeat" description="PPR" evidence="3">
    <location>
        <begin position="53"/>
        <end position="87"/>
    </location>
</feature>
<sequence>MGSFTKKLLSLRWNPDPRATRRRKRTAQFLPIILIQINMGSSSLVLISGILPNIDTMNYLLDSLFETGRVDTALDLYRRLDKKGCNPNSRTFEILISSLVARNQVEE</sequence>
<dbReference type="EMBL" id="OU503041">
    <property type="protein sequence ID" value="CAI9763530.1"/>
    <property type="molecule type" value="Genomic_DNA"/>
</dbReference>
<dbReference type="InterPro" id="IPR002885">
    <property type="entry name" value="PPR_rpt"/>
</dbReference>